<comment type="caution">
    <text evidence="2">The sequence shown here is derived from an EMBL/GenBank/DDBJ whole genome shotgun (WGS) entry which is preliminary data.</text>
</comment>
<sequence length="123" mass="13372">MEFPGHLQDILVVVITAVDMDHVVGEFALLLLPERLEQRGCFERAENLRTVAKQAQCSLLPAVAVQLGRLLGDTLRSRHIDSSPLPVPSPAGDRQRSERRLGGETCLQAGSGLPQLGGRLLKL</sequence>
<accession>A0A101NY02</accession>
<gene>
    <name evidence="2" type="ORF">AQI95_31300</name>
</gene>
<keyword evidence="3" id="KW-1185">Reference proteome</keyword>
<evidence type="ECO:0000256" key="1">
    <source>
        <dbReference type="SAM" id="MobiDB-lite"/>
    </source>
</evidence>
<dbReference type="AlphaFoldDB" id="A0A101NY02"/>
<evidence type="ECO:0000313" key="2">
    <source>
        <dbReference type="EMBL" id="KUN01414.1"/>
    </source>
</evidence>
<dbReference type="EMBL" id="LMWN01000043">
    <property type="protein sequence ID" value="KUN01414.1"/>
    <property type="molecule type" value="Genomic_DNA"/>
</dbReference>
<reference evidence="2 3" key="1">
    <citation type="submission" date="2015-10" db="EMBL/GenBank/DDBJ databases">
        <title>Draft genome sequence of Streptomyces yokosukanensis DSM 40224, type strain for the species Streptomyces yokosukanensis.</title>
        <authorList>
            <person name="Ruckert C."/>
            <person name="Winkler A."/>
            <person name="Kalinowski J."/>
            <person name="Kampfer P."/>
            <person name="Glaeser S."/>
        </authorList>
    </citation>
    <scope>NUCLEOTIDE SEQUENCE [LARGE SCALE GENOMIC DNA]</scope>
    <source>
        <strain evidence="2 3">DSM 40224</strain>
    </source>
</reference>
<evidence type="ECO:0000313" key="3">
    <source>
        <dbReference type="Proteomes" id="UP000053127"/>
    </source>
</evidence>
<protein>
    <submittedName>
        <fullName evidence="2">Uncharacterized protein</fullName>
    </submittedName>
</protein>
<name>A0A101NY02_9ACTN</name>
<dbReference type="Proteomes" id="UP000053127">
    <property type="component" value="Unassembled WGS sequence"/>
</dbReference>
<feature type="compositionally biased region" description="Basic and acidic residues" evidence="1">
    <location>
        <begin position="93"/>
        <end position="102"/>
    </location>
</feature>
<feature type="region of interest" description="Disordered" evidence="1">
    <location>
        <begin position="78"/>
        <end position="110"/>
    </location>
</feature>
<organism evidence="2 3">
    <name type="scientific">Streptomyces yokosukanensis</name>
    <dbReference type="NCBI Taxonomy" id="67386"/>
    <lineage>
        <taxon>Bacteria</taxon>
        <taxon>Bacillati</taxon>
        <taxon>Actinomycetota</taxon>
        <taxon>Actinomycetes</taxon>
        <taxon>Kitasatosporales</taxon>
        <taxon>Streptomycetaceae</taxon>
        <taxon>Streptomyces</taxon>
    </lineage>
</organism>
<dbReference type="STRING" id="67386.AQI95_31300"/>
<proteinExistence type="predicted"/>